<proteinExistence type="predicted"/>
<gene>
    <name evidence="4" type="primary">LOC106766302</name>
</gene>
<feature type="domain" description="DUF8039" evidence="2">
    <location>
        <begin position="167"/>
        <end position="243"/>
    </location>
</feature>
<feature type="region of interest" description="Disordered" evidence="1">
    <location>
        <begin position="1"/>
        <end position="40"/>
    </location>
</feature>
<keyword evidence="3" id="KW-1185">Reference proteome</keyword>
<dbReference type="KEGG" id="vra:106766302"/>
<evidence type="ECO:0000313" key="3">
    <source>
        <dbReference type="Proteomes" id="UP000087766"/>
    </source>
</evidence>
<dbReference type="Proteomes" id="UP000087766">
    <property type="component" value="Chromosome 7"/>
</dbReference>
<dbReference type="RefSeq" id="XP_022638492.1">
    <property type="nucleotide sequence ID" value="XM_022782771.1"/>
</dbReference>
<name>A0A3Q0F7V3_VIGRR</name>
<sequence length="253" mass="27658">MICEASSSAPNDQSDLISPPPRHEKWKRARTKPSGEYTSEETRLIAERIDDLVEKSSQGSFTQQGREDILATAIGRPEHPRYVRGVGGGVGIKQFFGGTTRKVTLAQLSESDKNALRNEFMKELFPKLKDELLSEIKSEIASLGLAIQGQPKGTPPIVSSTKGDGVDVPVDCELYVDDPPGHLVALGKIYNLGSTIHHNTIKDDMLRVVVVDIKDCSARVLVSSEEVQTVGQAPGNFIIWPSRLTKPILVSQM</sequence>
<dbReference type="OrthoDB" id="1731907at2759"/>
<feature type="compositionally biased region" description="Polar residues" evidence="1">
    <location>
        <begin position="1"/>
        <end position="16"/>
    </location>
</feature>
<reference evidence="3" key="1">
    <citation type="journal article" date="2014" name="Nat. Commun.">
        <title>Genome sequence of mungbean and insights into evolution within Vigna species.</title>
        <authorList>
            <person name="Kang Y.J."/>
            <person name="Kim S.K."/>
            <person name="Kim M.Y."/>
            <person name="Lestari P."/>
            <person name="Kim K.H."/>
            <person name="Ha B.K."/>
            <person name="Jun T.H."/>
            <person name="Hwang W.J."/>
            <person name="Lee T."/>
            <person name="Lee J."/>
            <person name="Shim S."/>
            <person name="Yoon M.Y."/>
            <person name="Jang Y.E."/>
            <person name="Han K.S."/>
            <person name="Taeprayoon P."/>
            <person name="Yoon N."/>
            <person name="Somta P."/>
            <person name="Tanya P."/>
            <person name="Kim K.S."/>
            <person name="Gwag J.G."/>
            <person name="Moon J.K."/>
            <person name="Lee Y.H."/>
            <person name="Park B.S."/>
            <person name="Bombarely A."/>
            <person name="Doyle J.J."/>
            <person name="Jackson S.A."/>
            <person name="Schafleitner R."/>
            <person name="Srinives P."/>
            <person name="Varshney R.K."/>
            <person name="Lee S.H."/>
        </authorList>
    </citation>
    <scope>NUCLEOTIDE SEQUENCE [LARGE SCALE GENOMIC DNA]</scope>
    <source>
        <strain evidence="3">cv. VC1973A</strain>
    </source>
</reference>
<dbReference type="PANTHER" id="PTHR33018">
    <property type="entry name" value="OS10G0338966 PROTEIN-RELATED"/>
    <property type="match status" value="1"/>
</dbReference>
<evidence type="ECO:0000313" key="4">
    <source>
        <dbReference type="RefSeq" id="XP_022638492.1"/>
    </source>
</evidence>
<accession>A0A3Q0F7V3</accession>
<evidence type="ECO:0000259" key="2">
    <source>
        <dbReference type="Pfam" id="PF26133"/>
    </source>
</evidence>
<organism evidence="3 4">
    <name type="scientific">Vigna radiata var. radiata</name>
    <name type="common">Mung bean</name>
    <name type="synonym">Phaseolus aureus</name>
    <dbReference type="NCBI Taxonomy" id="3916"/>
    <lineage>
        <taxon>Eukaryota</taxon>
        <taxon>Viridiplantae</taxon>
        <taxon>Streptophyta</taxon>
        <taxon>Embryophyta</taxon>
        <taxon>Tracheophyta</taxon>
        <taxon>Spermatophyta</taxon>
        <taxon>Magnoliopsida</taxon>
        <taxon>eudicotyledons</taxon>
        <taxon>Gunneridae</taxon>
        <taxon>Pentapetalae</taxon>
        <taxon>rosids</taxon>
        <taxon>fabids</taxon>
        <taxon>Fabales</taxon>
        <taxon>Fabaceae</taxon>
        <taxon>Papilionoideae</taxon>
        <taxon>50 kb inversion clade</taxon>
        <taxon>NPAAA clade</taxon>
        <taxon>indigoferoid/millettioid clade</taxon>
        <taxon>Phaseoleae</taxon>
        <taxon>Vigna</taxon>
    </lineage>
</organism>
<evidence type="ECO:0000256" key="1">
    <source>
        <dbReference type="SAM" id="MobiDB-lite"/>
    </source>
</evidence>
<dbReference type="InterPro" id="IPR058352">
    <property type="entry name" value="DUF8039"/>
</dbReference>
<dbReference type="GeneID" id="106766302"/>
<dbReference type="Pfam" id="PF26133">
    <property type="entry name" value="DUF8039"/>
    <property type="match status" value="1"/>
</dbReference>
<reference evidence="4" key="2">
    <citation type="submission" date="2025-08" db="UniProtKB">
        <authorList>
            <consortium name="RefSeq"/>
        </authorList>
    </citation>
    <scope>IDENTIFICATION</scope>
    <source>
        <tissue evidence="4">Leaf</tissue>
    </source>
</reference>
<dbReference type="PANTHER" id="PTHR33018:SF34">
    <property type="entry name" value="OS02G0472350 PROTEIN"/>
    <property type="match status" value="1"/>
</dbReference>
<dbReference type="AlphaFoldDB" id="A0A3Q0F7V3"/>
<protein>
    <submittedName>
        <fullName evidence="4">Uncharacterized protein LOC106766302</fullName>
    </submittedName>
</protein>